<feature type="coiled-coil region" evidence="10">
    <location>
        <begin position="211"/>
        <end position="238"/>
    </location>
</feature>
<keyword evidence="1 9" id="KW-0547">Nucleotide-binding</keyword>
<dbReference type="SUPFAM" id="SSF52540">
    <property type="entry name" value="P-loop containing nucleoside triphosphate hydrolases"/>
    <property type="match status" value="1"/>
</dbReference>
<keyword evidence="13" id="KW-0269">Exonuclease</keyword>
<dbReference type="Pfam" id="PF00580">
    <property type="entry name" value="UvrD-helicase"/>
    <property type="match status" value="1"/>
</dbReference>
<dbReference type="PANTHER" id="PTHR11070:SF67">
    <property type="entry name" value="DNA 3'-5' HELICASE"/>
    <property type="match status" value="1"/>
</dbReference>
<comment type="catalytic activity">
    <reaction evidence="8">
        <text>ATP + H2O = ADP + phosphate + H(+)</text>
        <dbReference type="Rhea" id="RHEA:13065"/>
        <dbReference type="ChEBI" id="CHEBI:15377"/>
        <dbReference type="ChEBI" id="CHEBI:15378"/>
        <dbReference type="ChEBI" id="CHEBI:30616"/>
        <dbReference type="ChEBI" id="CHEBI:43474"/>
        <dbReference type="ChEBI" id="CHEBI:456216"/>
        <dbReference type="EC" id="5.6.2.4"/>
    </reaction>
</comment>
<dbReference type="GO" id="GO:0005829">
    <property type="term" value="C:cytosol"/>
    <property type="evidence" value="ECO:0007669"/>
    <property type="project" value="TreeGrafter"/>
</dbReference>
<feature type="domain" description="UvrD-like helicase ATP-binding" evidence="11">
    <location>
        <begin position="1"/>
        <end position="466"/>
    </location>
</feature>
<dbReference type="AlphaFoldDB" id="A0A1G7X592"/>
<feature type="binding site" evidence="9">
    <location>
        <begin position="11"/>
        <end position="18"/>
    </location>
    <ligand>
        <name>ATP</name>
        <dbReference type="ChEBI" id="CHEBI:30616"/>
    </ligand>
</feature>
<gene>
    <name evidence="13" type="ORF">SAMN04489796_101602</name>
</gene>
<dbReference type="InterPro" id="IPR014017">
    <property type="entry name" value="DNA_helicase_UvrD-like_C"/>
</dbReference>
<evidence type="ECO:0000256" key="5">
    <source>
        <dbReference type="ARBA" id="ARBA00023235"/>
    </source>
</evidence>
<dbReference type="OrthoDB" id="9810135at2"/>
<evidence type="ECO:0000313" key="14">
    <source>
        <dbReference type="Proteomes" id="UP000199492"/>
    </source>
</evidence>
<feature type="domain" description="UvrD-like helicase C-terminal" evidence="12">
    <location>
        <begin position="478"/>
        <end position="730"/>
    </location>
</feature>
<evidence type="ECO:0000259" key="12">
    <source>
        <dbReference type="PROSITE" id="PS51217"/>
    </source>
</evidence>
<accession>A0A1G7X592</accession>
<evidence type="ECO:0000256" key="2">
    <source>
        <dbReference type="ARBA" id="ARBA00022801"/>
    </source>
</evidence>
<reference evidence="14" key="1">
    <citation type="submission" date="2016-10" db="EMBL/GenBank/DDBJ databases">
        <authorList>
            <person name="Varghese N."/>
            <person name="Submissions S."/>
        </authorList>
    </citation>
    <scope>NUCLEOTIDE SEQUENCE [LARGE SCALE GENOMIC DNA]</scope>
    <source>
        <strain evidence="14">DSM 15363</strain>
    </source>
</reference>
<dbReference type="InterPro" id="IPR014016">
    <property type="entry name" value="UvrD-like_ATP-bd"/>
</dbReference>
<evidence type="ECO:0000256" key="9">
    <source>
        <dbReference type="PROSITE-ProRule" id="PRU00560"/>
    </source>
</evidence>
<dbReference type="GO" id="GO:0005524">
    <property type="term" value="F:ATP binding"/>
    <property type="evidence" value="ECO:0007669"/>
    <property type="project" value="UniProtKB-UniRule"/>
</dbReference>
<dbReference type="GO" id="GO:0016887">
    <property type="term" value="F:ATP hydrolysis activity"/>
    <property type="evidence" value="ECO:0007669"/>
    <property type="project" value="RHEA"/>
</dbReference>
<dbReference type="Pfam" id="PF13361">
    <property type="entry name" value="UvrD_C"/>
    <property type="match status" value="1"/>
</dbReference>
<dbReference type="GO" id="GO:0003677">
    <property type="term" value="F:DNA binding"/>
    <property type="evidence" value="ECO:0007669"/>
    <property type="project" value="InterPro"/>
</dbReference>
<dbReference type="GO" id="GO:0043138">
    <property type="term" value="F:3'-5' DNA helicase activity"/>
    <property type="evidence" value="ECO:0007669"/>
    <property type="project" value="UniProtKB-EC"/>
</dbReference>
<dbReference type="EC" id="5.6.2.4" evidence="7"/>
<evidence type="ECO:0000256" key="8">
    <source>
        <dbReference type="ARBA" id="ARBA00048988"/>
    </source>
</evidence>
<dbReference type="Gene3D" id="3.40.50.300">
    <property type="entry name" value="P-loop containing nucleotide triphosphate hydrolases"/>
    <property type="match status" value="3"/>
</dbReference>
<evidence type="ECO:0000256" key="7">
    <source>
        <dbReference type="ARBA" id="ARBA00034808"/>
    </source>
</evidence>
<keyword evidence="14" id="KW-1185">Reference proteome</keyword>
<organism evidence="13 14">
    <name type="scientific">Winogradskyella thalassocola</name>
    <dbReference type="NCBI Taxonomy" id="262004"/>
    <lineage>
        <taxon>Bacteria</taxon>
        <taxon>Pseudomonadati</taxon>
        <taxon>Bacteroidota</taxon>
        <taxon>Flavobacteriia</taxon>
        <taxon>Flavobacteriales</taxon>
        <taxon>Flavobacteriaceae</taxon>
        <taxon>Winogradskyella</taxon>
    </lineage>
</organism>
<evidence type="ECO:0000256" key="10">
    <source>
        <dbReference type="SAM" id="Coils"/>
    </source>
</evidence>
<sequence length="1043" mass="119729">MQNSAFKIYNASAGSGKTFTLAKAYLKILIQSKSLDQFKSILAITFTNKAVGEMKERIIDMLKSFSAEKSLTEPHPMFVAICDELEIKPEVLHTKSKRILKHIIHNYGAFDISTIDGFTHRVIRTFAHDLKLPINFEVELDQERLLNEAVDSLIAKAGSDKTLTKVLVDFAIEKADDDKSWDISYDFNKISKLLVNENDLFAIQTLKNKTLDDFKILKQQLSKEILELEENIINTANTALTLIEESGLEFNDFNRSSLPKHFEKLSTGQFSVGFDSAWQNDLIEGNTMYPKRVTDIVASTIESIQPQLAQYFVDSKRIVFDIKLKKGFYRNITPLSVLNAIKNELDALKADQNKMLISEFNTIISKEIKNQPTPFIYERLGEKFKHYFIDEFQDTSKMQWENLVPLLENALSAANGTAMLVGDAKQAIYRWRGGEAEQFIKLYNKIENPFQLEAEVLTLDSNYRSSKAVIEFNNSFFEFLSKTAFSETAYADLYEKATQKMHNSSEGYVNLNFLDIQKDDDSHELYASQVLQTIKECQNNGFPLDDICVLVRKRKEGVVIAKYLNENGIKITSSETLLLKNSDKVNFINSFLKLLIQPNNDSLKVEVLSYLAEQHHIEDKHQFFVTYLREDLDAMFSELKQLNIYIDKNQCLQLPLYELVEHVVRLFNLNETSDAYLQFYLDVVLEFTQKQNTDVAAFVNYFEKKEDNLSVVTPENMNAVQIMTIHKSKGLEFPVVIFPYADLNIYRELEPKVWFPVEAENYNTFDTLLLNYNKDVENFGDTGTLIYNTHQSQLELDNINLLYVVLTRAVEQLYIISKKDMSSKGVVNENTYAGMFIKFLQYQDKWSDDQLNYSFGILKPNENSLEKEITTSPLKLISVPKEAHNLNIVTKSGLLWDTQQEAAIERGNLVHLILSKIKTSEDLDFAFNDLLISGDVTKTNIDALKVLVLDVLEHPKLKTYYTSDFKIYNERDIITSSGQLLRPDRLNINSKNEAIIIDYKTGEAKAFHGAQLNDYEAVLNDMDVKVIHKLLVYINDTIEVLEV</sequence>
<dbReference type="GO" id="GO:0004527">
    <property type="term" value="F:exonuclease activity"/>
    <property type="evidence" value="ECO:0007669"/>
    <property type="project" value="UniProtKB-KW"/>
</dbReference>
<protein>
    <recommendedName>
        <fullName evidence="7">DNA 3'-5' helicase</fullName>
        <ecNumber evidence="7">5.6.2.4</ecNumber>
    </recommendedName>
</protein>
<evidence type="ECO:0000259" key="11">
    <source>
        <dbReference type="PROSITE" id="PS51198"/>
    </source>
</evidence>
<keyword evidence="10" id="KW-0175">Coiled coil</keyword>
<dbReference type="GO" id="GO:0000725">
    <property type="term" value="P:recombinational repair"/>
    <property type="evidence" value="ECO:0007669"/>
    <property type="project" value="TreeGrafter"/>
</dbReference>
<comment type="catalytic activity">
    <reaction evidence="6">
        <text>Couples ATP hydrolysis with the unwinding of duplex DNA by translocating in the 3'-5' direction.</text>
        <dbReference type="EC" id="5.6.2.4"/>
    </reaction>
</comment>
<evidence type="ECO:0000256" key="4">
    <source>
        <dbReference type="ARBA" id="ARBA00022840"/>
    </source>
</evidence>
<evidence type="ECO:0000256" key="1">
    <source>
        <dbReference type="ARBA" id="ARBA00022741"/>
    </source>
</evidence>
<dbReference type="Proteomes" id="UP000199492">
    <property type="component" value="Unassembled WGS sequence"/>
</dbReference>
<dbReference type="EMBL" id="FNCZ01000001">
    <property type="protein sequence ID" value="SDG79315.1"/>
    <property type="molecule type" value="Genomic_DNA"/>
</dbReference>
<keyword evidence="2 9" id="KW-0378">Hydrolase</keyword>
<dbReference type="STRING" id="262004.SAMN04489796_101602"/>
<keyword evidence="13" id="KW-0540">Nuclease</keyword>
<evidence type="ECO:0000256" key="3">
    <source>
        <dbReference type="ARBA" id="ARBA00022806"/>
    </source>
</evidence>
<dbReference type="Gene3D" id="1.10.3170.10">
    <property type="entry name" value="Recbcd, chain B, domain 2"/>
    <property type="match status" value="1"/>
</dbReference>
<evidence type="ECO:0000256" key="6">
    <source>
        <dbReference type="ARBA" id="ARBA00034617"/>
    </source>
</evidence>
<dbReference type="RefSeq" id="WP_092466097.1">
    <property type="nucleotide sequence ID" value="NZ_FNCZ01000001.1"/>
</dbReference>
<name>A0A1G7X592_9FLAO</name>
<dbReference type="InterPro" id="IPR027417">
    <property type="entry name" value="P-loop_NTPase"/>
</dbReference>
<keyword evidence="4 9" id="KW-0067">ATP-binding</keyword>
<dbReference type="PROSITE" id="PS51198">
    <property type="entry name" value="UVRD_HELICASE_ATP_BIND"/>
    <property type="match status" value="1"/>
</dbReference>
<dbReference type="InterPro" id="IPR000212">
    <property type="entry name" value="DNA_helicase_UvrD/REP"/>
</dbReference>
<evidence type="ECO:0000313" key="13">
    <source>
        <dbReference type="EMBL" id="SDG79315.1"/>
    </source>
</evidence>
<keyword evidence="3 9" id="KW-0347">Helicase</keyword>
<dbReference type="PROSITE" id="PS51217">
    <property type="entry name" value="UVRD_HELICASE_CTER"/>
    <property type="match status" value="1"/>
</dbReference>
<keyword evidence="5" id="KW-0413">Isomerase</keyword>
<dbReference type="PANTHER" id="PTHR11070">
    <property type="entry name" value="UVRD / RECB / PCRA DNA HELICASE FAMILY MEMBER"/>
    <property type="match status" value="1"/>
</dbReference>
<proteinExistence type="predicted"/>